<keyword evidence="9" id="KW-1185">Reference proteome</keyword>
<protein>
    <recommendedName>
        <fullName evidence="7">FAD-binding domain-containing protein</fullName>
    </recommendedName>
</protein>
<feature type="domain" description="FAD-binding" evidence="7">
    <location>
        <begin position="4"/>
        <end position="363"/>
    </location>
</feature>
<keyword evidence="5" id="KW-0503">Monooxygenase</keyword>
<reference evidence="9" key="1">
    <citation type="journal article" date="2017" name="Genome Biol.">
        <title>Comparative genomics reveals high biological diversity and specific adaptations in the industrially and medically important fungal genus Aspergillus.</title>
        <authorList>
            <person name="de Vries R.P."/>
            <person name="Riley R."/>
            <person name="Wiebenga A."/>
            <person name="Aguilar-Osorio G."/>
            <person name="Amillis S."/>
            <person name="Uchima C.A."/>
            <person name="Anderluh G."/>
            <person name="Asadollahi M."/>
            <person name="Askin M."/>
            <person name="Barry K."/>
            <person name="Battaglia E."/>
            <person name="Bayram O."/>
            <person name="Benocci T."/>
            <person name="Braus-Stromeyer S.A."/>
            <person name="Caldana C."/>
            <person name="Canovas D."/>
            <person name="Cerqueira G.C."/>
            <person name="Chen F."/>
            <person name="Chen W."/>
            <person name="Choi C."/>
            <person name="Clum A."/>
            <person name="Dos Santos R.A."/>
            <person name="Damasio A.R."/>
            <person name="Diallinas G."/>
            <person name="Emri T."/>
            <person name="Fekete E."/>
            <person name="Flipphi M."/>
            <person name="Freyberg S."/>
            <person name="Gallo A."/>
            <person name="Gournas C."/>
            <person name="Habgood R."/>
            <person name="Hainaut M."/>
            <person name="Harispe M.L."/>
            <person name="Henrissat B."/>
            <person name="Hilden K.S."/>
            <person name="Hope R."/>
            <person name="Hossain A."/>
            <person name="Karabika E."/>
            <person name="Karaffa L."/>
            <person name="Karanyi Z."/>
            <person name="Krasevec N."/>
            <person name="Kuo A."/>
            <person name="Kusch H."/>
            <person name="LaButti K."/>
            <person name="Lagendijk E.L."/>
            <person name="Lapidus A."/>
            <person name="Levasseur A."/>
            <person name="Lindquist E."/>
            <person name="Lipzen A."/>
            <person name="Logrieco A.F."/>
            <person name="MacCabe A."/>
            <person name="Maekelae M.R."/>
            <person name="Malavazi I."/>
            <person name="Melin P."/>
            <person name="Meyer V."/>
            <person name="Mielnichuk N."/>
            <person name="Miskei M."/>
            <person name="Molnar A.P."/>
            <person name="Mule G."/>
            <person name="Ngan C.Y."/>
            <person name="Orejas M."/>
            <person name="Orosz E."/>
            <person name="Ouedraogo J.P."/>
            <person name="Overkamp K.M."/>
            <person name="Park H.-S."/>
            <person name="Perrone G."/>
            <person name="Piumi F."/>
            <person name="Punt P.J."/>
            <person name="Ram A.F."/>
            <person name="Ramon A."/>
            <person name="Rauscher S."/>
            <person name="Record E."/>
            <person name="Riano-Pachon D.M."/>
            <person name="Robert V."/>
            <person name="Roehrig J."/>
            <person name="Ruller R."/>
            <person name="Salamov A."/>
            <person name="Salih N.S."/>
            <person name="Samson R.A."/>
            <person name="Sandor E."/>
            <person name="Sanguinetti M."/>
            <person name="Schuetze T."/>
            <person name="Sepcic K."/>
            <person name="Shelest E."/>
            <person name="Sherlock G."/>
            <person name="Sophianopoulou V."/>
            <person name="Squina F.M."/>
            <person name="Sun H."/>
            <person name="Susca A."/>
            <person name="Todd R.B."/>
            <person name="Tsang A."/>
            <person name="Unkles S.E."/>
            <person name="van de Wiele N."/>
            <person name="van Rossen-Uffink D."/>
            <person name="Oliveira J.V."/>
            <person name="Vesth T.C."/>
            <person name="Visser J."/>
            <person name="Yu J.-H."/>
            <person name="Zhou M."/>
            <person name="Andersen M.R."/>
            <person name="Archer D.B."/>
            <person name="Baker S.E."/>
            <person name="Benoit I."/>
            <person name="Brakhage A.A."/>
            <person name="Braus G.H."/>
            <person name="Fischer R."/>
            <person name="Frisvad J.C."/>
            <person name="Goldman G.H."/>
            <person name="Houbraken J."/>
            <person name="Oakley B."/>
            <person name="Pocsi I."/>
            <person name="Scazzocchio C."/>
            <person name="Seiboth B."/>
            <person name="vanKuyk P.A."/>
            <person name="Wortman J."/>
            <person name="Dyer P.S."/>
            <person name="Grigoriev I.V."/>
        </authorList>
    </citation>
    <scope>NUCLEOTIDE SEQUENCE [LARGE SCALE GENOMIC DNA]</scope>
    <source>
        <strain evidence="9">CBS 506.65</strain>
    </source>
</reference>
<dbReference type="PRINTS" id="PR00420">
    <property type="entry name" value="RNGMNOXGNASE"/>
</dbReference>
<dbReference type="GO" id="GO:0071949">
    <property type="term" value="F:FAD binding"/>
    <property type="evidence" value="ECO:0007669"/>
    <property type="project" value="InterPro"/>
</dbReference>
<dbReference type="PANTHER" id="PTHR13789">
    <property type="entry name" value="MONOOXYGENASE"/>
    <property type="match status" value="1"/>
</dbReference>
<evidence type="ECO:0000256" key="4">
    <source>
        <dbReference type="ARBA" id="ARBA00023002"/>
    </source>
</evidence>
<dbReference type="SUPFAM" id="SSF51905">
    <property type="entry name" value="FAD/NAD(P)-binding domain"/>
    <property type="match status" value="1"/>
</dbReference>
<dbReference type="STRING" id="1073090.A0A1L9SVB0"/>
<evidence type="ECO:0000256" key="2">
    <source>
        <dbReference type="ARBA" id="ARBA00022630"/>
    </source>
</evidence>
<evidence type="ECO:0000256" key="3">
    <source>
        <dbReference type="ARBA" id="ARBA00022827"/>
    </source>
</evidence>
<feature type="chain" id="PRO_5009887572" description="FAD-binding domain-containing protein" evidence="6">
    <location>
        <begin position="19"/>
        <end position="425"/>
    </location>
</feature>
<accession>A0A1L9SVB0</accession>
<dbReference type="VEuPathDB" id="FungiDB:ASPZODRAFT_311372"/>
<dbReference type="InterPro" id="IPR050493">
    <property type="entry name" value="FAD-dep_Monooxygenase_BioMet"/>
</dbReference>
<evidence type="ECO:0000256" key="1">
    <source>
        <dbReference type="ARBA" id="ARBA00007992"/>
    </source>
</evidence>
<name>A0A1L9SVB0_9EURO</name>
<dbReference type="InterPro" id="IPR002938">
    <property type="entry name" value="FAD-bd"/>
</dbReference>
<evidence type="ECO:0000256" key="5">
    <source>
        <dbReference type="ARBA" id="ARBA00023033"/>
    </source>
</evidence>
<keyword evidence="3" id="KW-0274">FAD</keyword>
<keyword evidence="6" id="KW-0732">Signal</keyword>
<dbReference type="PANTHER" id="PTHR13789:SF215">
    <property type="entry name" value="FAD-BINDING DOMAIN-CONTAINING PROTEIN-RELATED"/>
    <property type="match status" value="1"/>
</dbReference>
<dbReference type="EMBL" id="KV878336">
    <property type="protein sequence ID" value="OJJ51051.1"/>
    <property type="molecule type" value="Genomic_DNA"/>
</dbReference>
<evidence type="ECO:0000256" key="6">
    <source>
        <dbReference type="SAM" id="SignalP"/>
    </source>
</evidence>
<dbReference type="GO" id="GO:0004497">
    <property type="term" value="F:monooxygenase activity"/>
    <property type="evidence" value="ECO:0007669"/>
    <property type="project" value="UniProtKB-KW"/>
</dbReference>
<dbReference type="Gene3D" id="3.50.50.60">
    <property type="entry name" value="FAD/NAD(P)-binding domain"/>
    <property type="match status" value="1"/>
</dbReference>
<evidence type="ECO:0000313" key="9">
    <source>
        <dbReference type="Proteomes" id="UP000184188"/>
    </source>
</evidence>
<keyword evidence="2" id="KW-0285">Flavoprotein</keyword>
<evidence type="ECO:0000313" key="8">
    <source>
        <dbReference type="EMBL" id="OJJ51051.1"/>
    </source>
</evidence>
<organism evidence="8 9">
    <name type="scientific">Penicilliopsis zonata CBS 506.65</name>
    <dbReference type="NCBI Taxonomy" id="1073090"/>
    <lineage>
        <taxon>Eukaryota</taxon>
        <taxon>Fungi</taxon>
        <taxon>Dikarya</taxon>
        <taxon>Ascomycota</taxon>
        <taxon>Pezizomycotina</taxon>
        <taxon>Eurotiomycetes</taxon>
        <taxon>Eurotiomycetidae</taxon>
        <taxon>Eurotiales</taxon>
        <taxon>Aspergillaceae</taxon>
        <taxon>Penicilliopsis</taxon>
    </lineage>
</organism>
<dbReference type="Pfam" id="PF01494">
    <property type="entry name" value="FAD_binding_3"/>
    <property type="match status" value="1"/>
</dbReference>
<proteinExistence type="inferred from homology"/>
<dbReference type="SUPFAM" id="SSF54373">
    <property type="entry name" value="FAD-linked reductases, C-terminal domain"/>
    <property type="match status" value="1"/>
</dbReference>
<dbReference type="Proteomes" id="UP000184188">
    <property type="component" value="Unassembled WGS sequence"/>
</dbReference>
<dbReference type="GeneID" id="34614675"/>
<comment type="similarity">
    <text evidence="1">Belongs to the paxM FAD-dependent monooxygenase family.</text>
</comment>
<keyword evidence="4" id="KW-0560">Oxidoreductase</keyword>
<dbReference type="OrthoDB" id="9993796at2759"/>
<dbReference type="InterPro" id="IPR036188">
    <property type="entry name" value="FAD/NAD-bd_sf"/>
</dbReference>
<feature type="signal peptide" evidence="6">
    <location>
        <begin position="1"/>
        <end position="18"/>
    </location>
</feature>
<dbReference type="AlphaFoldDB" id="A0A1L9SVB0"/>
<dbReference type="RefSeq" id="XP_022585561.1">
    <property type="nucleotide sequence ID" value="XM_022728211.1"/>
</dbReference>
<sequence>MALRVIVVGAGIAGLCAAVALRQAGHTVTIFEKSQFATEIGAALAVSPNGALVLQSIGFDFARARACRRRSWEVVDGTTLSRIAIQVMEEDDNKSVGFWTVHRVDLHQELLRLAQDVDPDKDAGFPTPPPPVEIRLASPVVDVDPVAGSVRLSDGSVHAADLVIGADGLHSAIRASVIPHLKSPVVTGMSAFRFLLPTEAFASNPTLERFIERTNRGSILFADTVDTVNERHLIWYSCRGGEVQNFAGIHPTRPNTSNSDFKSDMIEEFVHFHPSVREAMNLAEDVKCWPLLIHEPLHTWCFHKVLLIGDAAHAMLPFGGQGANQAIEDAGALAALFKSITPAGIPARLALFEEVRRKRASRVQVLSSVRVGREAEVQEQLKEFMEPGMPVPNTFSSRLDHDSKYNVLEECVRKLASLGQSYIKV</sequence>
<evidence type="ECO:0000259" key="7">
    <source>
        <dbReference type="Pfam" id="PF01494"/>
    </source>
</evidence>
<gene>
    <name evidence="8" type="ORF">ASPZODRAFT_311372</name>
</gene>